<feature type="non-terminal residue" evidence="1">
    <location>
        <position position="67"/>
    </location>
</feature>
<protein>
    <submittedName>
        <fullName evidence="1">Uncharacterized protein</fullName>
    </submittedName>
</protein>
<reference evidence="1 2" key="1">
    <citation type="journal article" date="2020" name="IScience">
        <title>Genome Sequencing of the Endangered Kingdonia uniflora (Circaeasteraceae, Ranunculales) Reveals Potential Mechanisms of Evolutionary Specialization.</title>
        <authorList>
            <person name="Sun Y."/>
            <person name="Deng T."/>
            <person name="Zhang A."/>
            <person name="Moore M.J."/>
            <person name="Landis J.B."/>
            <person name="Lin N."/>
            <person name="Zhang H."/>
            <person name="Zhang X."/>
            <person name="Huang J."/>
            <person name="Zhang X."/>
            <person name="Sun H."/>
            <person name="Wang H."/>
        </authorList>
    </citation>
    <scope>NUCLEOTIDE SEQUENCE [LARGE SCALE GENOMIC DNA]</scope>
    <source>
        <strain evidence="1">TB1705</strain>
        <tissue evidence="1">Leaf</tissue>
    </source>
</reference>
<organism evidence="1 2">
    <name type="scientific">Kingdonia uniflora</name>
    <dbReference type="NCBI Taxonomy" id="39325"/>
    <lineage>
        <taxon>Eukaryota</taxon>
        <taxon>Viridiplantae</taxon>
        <taxon>Streptophyta</taxon>
        <taxon>Embryophyta</taxon>
        <taxon>Tracheophyta</taxon>
        <taxon>Spermatophyta</taxon>
        <taxon>Magnoliopsida</taxon>
        <taxon>Ranunculales</taxon>
        <taxon>Circaeasteraceae</taxon>
        <taxon>Kingdonia</taxon>
    </lineage>
</organism>
<dbReference type="EMBL" id="JACGCM010000455">
    <property type="protein sequence ID" value="KAF6171712.1"/>
    <property type="molecule type" value="Genomic_DNA"/>
</dbReference>
<sequence length="67" mass="7718">MTLRLFDLQFDLQFALGFHELLRPVNYICVPRSVNCICVPRSVDLRSANCELLIQPANELKVYTNCC</sequence>
<accession>A0A7J7NXK7</accession>
<comment type="caution">
    <text evidence="1">The sequence shown here is derived from an EMBL/GenBank/DDBJ whole genome shotgun (WGS) entry which is preliminary data.</text>
</comment>
<evidence type="ECO:0000313" key="1">
    <source>
        <dbReference type="EMBL" id="KAF6171712.1"/>
    </source>
</evidence>
<name>A0A7J7NXK7_9MAGN</name>
<dbReference type="AlphaFoldDB" id="A0A7J7NXK7"/>
<evidence type="ECO:0000313" key="2">
    <source>
        <dbReference type="Proteomes" id="UP000541444"/>
    </source>
</evidence>
<gene>
    <name evidence="1" type="ORF">GIB67_007233</name>
</gene>
<proteinExistence type="predicted"/>
<keyword evidence="2" id="KW-1185">Reference proteome</keyword>
<dbReference type="Proteomes" id="UP000541444">
    <property type="component" value="Unassembled WGS sequence"/>
</dbReference>